<name>A0AAD8XY47_9STRA</name>
<keyword evidence="1" id="KW-0472">Membrane</keyword>
<organism evidence="2 3">
    <name type="scientific">Skeletonema marinoi</name>
    <dbReference type="NCBI Taxonomy" id="267567"/>
    <lineage>
        <taxon>Eukaryota</taxon>
        <taxon>Sar</taxon>
        <taxon>Stramenopiles</taxon>
        <taxon>Ochrophyta</taxon>
        <taxon>Bacillariophyta</taxon>
        <taxon>Coscinodiscophyceae</taxon>
        <taxon>Thalassiosirophycidae</taxon>
        <taxon>Thalassiosirales</taxon>
        <taxon>Skeletonemataceae</taxon>
        <taxon>Skeletonema</taxon>
        <taxon>Skeletonema marinoi-dohrnii complex</taxon>
    </lineage>
</organism>
<evidence type="ECO:0000313" key="2">
    <source>
        <dbReference type="EMBL" id="KAK1736026.1"/>
    </source>
</evidence>
<gene>
    <name evidence="2" type="ORF">QTG54_013162</name>
</gene>
<comment type="caution">
    <text evidence="2">The sequence shown here is derived from an EMBL/GenBank/DDBJ whole genome shotgun (WGS) entry which is preliminary data.</text>
</comment>
<keyword evidence="1" id="KW-0812">Transmembrane</keyword>
<protein>
    <submittedName>
        <fullName evidence="2">Uncharacterized protein</fullName>
    </submittedName>
</protein>
<dbReference type="Proteomes" id="UP001224775">
    <property type="component" value="Unassembled WGS sequence"/>
</dbReference>
<feature type="transmembrane region" description="Helical" evidence="1">
    <location>
        <begin position="12"/>
        <end position="33"/>
    </location>
</feature>
<keyword evidence="3" id="KW-1185">Reference proteome</keyword>
<reference evidence="2" key="1">
    <citation type="submission" date="2023-06" db="EMBL/GenBank/DDBJ databases">
        <title>Survivors Of The Sea: Transcriptome response of Skeletonema marinoi to long-term dormancy.</title>
        <authorList>
            <person name="Pinder M.I.M."/>
            <person name="Kourtchenko O."/>
            <person name="Robertson E.K."/>
            <person name="Larsson T."/>
            <person name="Maumus F."/>
            <person name="Osuna-Cruz C.M."/>
            <person name="Vancaester E."/>
            <person name="Stenow R."/>
            <person name="Vandepoele K."/>
            <person name="Ploug H."/>
            <person name="Bruchert V."/>
            <person name="Godhe A."/>
            <person name="Topel M."/>
        </authorList>
    </citation>
    <scope>NUCLEOTIDE SEQUENCE</scope>
    <source>
        <strain evidence="2">R05AC</strain>
    </source>
</reference>
<keyword evidence="1" id="KW-1133">Transmembrane helix</keyword>
<dbReference type="EMBL" id="JATAAI010000030">
    <property type="protein sequence ID" value="KAK1736026.1"/>
    <property type="molecule type" value="Genomic_DNA"/>
</dbReference>
<proteinExistence type="predicted"/>
<evidence type="ECO:0000313" key="3">
    <source>
        <dbReference type="Proteomes" id="UP001224775"/>
    </source>
</evidence>
<sequence>MSNKMALLRARIQVFIGIFISLAAYSIIFHYSIIFDAPIESVENEVPPPEVYDHHYLEQLQLPNSYQCALVWLRLPKTASTTVIRRFVSPLVGAASLSHAEIGPNTCVTHVGGCTDLWQGWETNQSEWAGIDDHSIAPPYGVSSYDKTDRSDGNNQRCFPDKGAKTKLYCWEFDSNHSTLFYGPHHYARRKHRKKKKRKGLQSTENTTFMTAKFDLYPAPYPCGYRYVSIWMGPAANTDGVQHLSRSG</sequence>
<dbReference type="AlphaFoldDB" id="A0AAD8XY47"/>
<evidence type="ECO:0000256" key="1">
    <source>
        <dbReference type="SAM" id="Phobius"/>
    </source>
</evidence>
<accession>A0AAD8XY47</accession>